<sequence length="362" mass="36919">MKFLAMTAVAVCFSEGVLSAPSQACSGSAARKRDLSHTGGGATKRSTAGAKWNLDLKSFLGLDSPKGSGVKDGAKGSTEKESQKGAKEQVSPKEESSKDVKELESAKSGAEETKSGKTKRTTTEAEEANSPAWKMDLVGFMNQKSPKGSAARASQKAARGQNSPKDAKEQYGPRIVIGQDSPKSRTTKQVKGGNTTSASKAASQAASNPEGQQNKAKIESKEAEEADFTSQMARLFDDNSASGDKSGDKSGSVLNELSETAEENGTADDDKKAVNGAADDDKKAVNGAADDDKKAVNDEQVGAAANAAIDDKVAAAAGNGASADTKGAEVDEAAEDKGSSADKSEAGGAIDSAGAKGANKEN</sequence>
<feature type="compositionally biased region" description="Basic and acidic residues" evidence="1">
    <location>
        <begin position="335"/>
        <end position="345"/>
    </location>
</feature>
<dbReference type="Proteomes" id="UP000037136">
    <property type="component" value="Unassembled WGS sequence"/>
</dbReference>
<evidence type="ECO:0000313" key="3">
    <source>
        <dbReference type="EMBL" id="PFH60317.1"/>
    </source>
</evidence>
<keyword evidence="4" id="KW-1185">Reference proteome</keyword>
<evidence type="ECO:0000256" key="2">
    <source>
        <dbReference type="SAM" id="SignalP"/>
    </source>
</evidence>
<feature type="compositionally biased region" description="Basic and acidic residues" evidence="1">
    <location>
        <begin position="268"/>
        <end position="297"/>
    </location>
</feature>
<evidence type="ECO:0000256" key="1">
    <source>
        <dbReference type="SAM" id="MobiDB-lite"/>
    </source>
</evidence>
<feature type="compositionally biased region" description="Low complexity" evidence="1">
    <location>
        <begin position="197"/>
        <end position="207"/>
    </location>
</feature>
<feature type="region of interest" description="Disordered" evidence="1">
    <location>
        <begin position="25"/>
        <end position="46"/>
    </location>
</feature>
<feature type="chain" id="PRO_5012382938" evidence="2">
    <location>
        <begin position="20"/>
        <end position="362"/>
    </location>
</feature>
<keyword evidence="2" id="KW-0732">Signal</keyword>
<feature type="compositionally biased region" description="Polar residues" evidence="1">
    <location>
        <begin position="187"/>
        <end position="196"/>
    </location>
</feature>
<reference evidence="3 4" key="1">
    <citation type="journal article" date="2015" name="BMC Genomics">
        <title>Gene expression during zombie ant biting behavior reflects the complexity underlying fungal parasitic behavioral manipulation.</title>
        <authorList>
            <person name="de Bekker C."/>
            <person name="Ohm R.A."/>
            <person name="Loreto R.G."/>
            <person name="Sebastian A."/>
            <person name="Albert I."/>
            <person name="Merrow M."/>
            <person name="Brachmann A."/>
            <person name="Hughes D.P."/>
        </authorList>
    </citation>
    <scope>NUCLEOTIDE SEQUENCE [LARGE SCALE GENOMIC DNA]</scope>
    <source>
        <strain evidence="3 4">SC16a</strain>
    </source>
</reference>
<dbReference type="AlphaFoldDB" id="A0A2A9PHF4"/>
<feature type="region of interest" description="Disordered" evidence="1">
    <location>
        <begin position="60"/>
        <end position="297"/>
    </location>
</feature>
<evidence type="ECO:0000313" key="4">
    <source>
        <dbReference type="Proteomes" id="UP000037136"/>
    </source>
</evidence>
<organism evidence="3 4">
    <name type="scientific">Ophiocordyceps unilateralis</name>
    <name type="common">Zombie-ant fungus</name>
    <name type="synonym">Torrubia unilateralis</name>
    <dbReference type="NCBI Taxonomy" id="268505"/>
    <lineage>
        <taxon>Eukaryota</taxon>
        <taxon>Fungi</taxon>
        <taxon>Dikarya</taxon>
        <taxon>Ascomycota</taxon>
        <taxon>Pezizomycotina</taxon>
        <taxon>Sordariomycetes</taxon>
        <taxon>Hypocreomycetidae</taxon>
        <taxon>Hypocreales</taxon>
        <taxon>Ophiocordycipitaceae</taxon>
        <taxon>Ophiocordyceps</taxon>
    </lineage>
</organism>
<feature type="region of interest" description="Disordered" evidence="1">
    <location>
        <begin position="317"/>
        <end position="362"/>
    </location>
</feature>
<comment type="caution">
    <text evidence="3">The sequence shown here is derived from an EMBL/GenBank/DDBJ whole genome shotgun (WGS) entry which is preliminary data.</text>
</comment>
<feature type="compositionally biased region" description="Low complexity" evidence="1">
    <location>
        <begin position="238"/>
        <end position="252"/>
    </location>
</feature>
<reference evidence="3 4" key="2">
    <citation type="journal article" date="2017" name="Sci. Rep.">
        <title>Ant-infecting Ophiocordyceps genomes reveal a high diversity of potential behavioral manipulation genes and a possible major role for enterotoxins.</title>
        <authorList>
            <person name="de Bekker C."/>
            <person name="Ohm R.A."/>
            <person name="Evans H.C."/>
            <person name="Brachmann A."/>
            <person name="Hughes D.P."/>
        </authorList>
    </citation>
    <scope>NUCLEOTIDE SEQUENCE [LARGE SCALE GENOMIC DNA]</scope>
    <source>
        <strain evidence="3 4">SC16a</strain>
    </source>
</reference>
<dbReference type="OrthoDB" id="10575041at2759"/>
<gene>
    <name evidence="3" type="ORF">XA68_11128</name>
</gene>
<proteinExistence type="predicted"/>
<dbReference type="EMBL" id="LAZP02000136">
    <property type="protein sequence ID" value="PFH60317.1"/>
    <property type="molecule type" value="Genomic_DNA"/>
</dbReference>
<name>A0A2A9PHF4_OPHUN</name>
<feature type="compositionally biased region" description="Basic and acidic residues" evidence="1">
    <location>
        <begin position="72"/>
        <end position="115"/>
    </location>
</feature>
<accession>A0A2A9PHF4</accession>
<feature type="signal peptide" evidence="2">
    <location>
        <begin position="1"/>
        <end position="19"/>
    </location>
</feature>
<protein>
    <submittedName>
        <fullName evidence="3">Uncharacterized protein</fullName>
    </submittedName>
</protein>